<evidence type="ECO:0000256" key="1">
    <source>
        <dbReference type="ARBA" id="ARBA00008645"/>
    </source>
</evidence>
<accession>A0A2C6L9R8</accession>
<dbReference type="VEuPathDB" id="ToxoDB:CSUI_001642"/>
<evidence type="ECO:0000313" key="5">
    <source>
        <dbReference type="Proteomes" id="UP000221165"/>
    </source>
</evidence>
<evidence type="ECO:0000256" key="3">
    <source>
        <dbReference type="SAM" id="MobiDB-lite"/>
    </source>
</evidence>
<dbReference type="Gene3D" id="3.40.50.1820">
    <property type="entry name" value="alpha/beta hydrolase"/>
    <property type="match status" value="3"/>
</dbReference>
<feature type="compositionally biased region" description="Basic and acidic residues" evidence="3">
    <location>
        <begin position="400"/>
        <end position="445"/>
    </location>
</feature>
<organism evidence="4 5">
    <name type="scientific">Cystoisospora suis</name>
    <dbReference type="NCBI Taxonomy" id="483139"/>
    <lineage>
        <taxon>Eukaryota</taxon>
        <taxon>Sar</taxon>
        <taxon>Alveolata</taxon>
        <taxon>Apicomplexa</taxon>
        <taxon>Conoidasida</taxon>
        <taxon>Coccidia</taxon>
        <taxon>Eucoccidiorida</taxon>
        <taxon>Eimeriorina</taxon>
        <taxon>Sarcocystidae</taxon>
        <taxon>Cystoisospora</taxon>
    </lineage>
</organism>
<dbReference type="Proteomes" id="UP000221165">
    <property type="component" value="Unassembled WGS sequence"/>
</dbReference>
<dbReference type="InterPro" id="IPR029058">
    <property type="entry name" value="AB_hydrolase_fold"/>
</dbReference>
<dbReference type="RefSeq" id="XP_067926182.1">
    <property type="nucleotide sequence ID" value="XM_068061847.1"/>
</dbReference>
<evidence type="ECO:0000256" key="2">
    <source>
        <dbReference type="ARBA" id="ARBA00022801"/>
    </source>
</evidence>
<protein>
    <submittedName>
        <fullName evidence="4">Hydrolase alpha beta fold protein</fullName>
    </submittedName>
</protein>
<dbReference type="OrthoDB" id="194865at2759"/>
<name>A0A2C6L9R8_9APIC</name>
<evidence type="ECO:0000313" key="4">
    <source>
        <dbReference type="EMBL" id="PHJ24509.1"/>
    </source>
</evidence>
<dbReference type="EMBL" id="MIGC01000664">
    <property type="protein sequence ID" value="PHJ24509.1"/>
    <property type="molecule type" value="Genomic_DNA"/>
</dbReference>
<feature type="region of interest" description="Disordered" evidence="3">
    <location>
        <begin position="257"/>
        <end position="285"/>
    </location>
</feature>
<feature type="compositionally biased region" description="Low complexity" evidence="3">
    <location>
        <begin position="538"/>
        <end position="570"/>
    </location>
</feature>
<feature type="compositionally biased region" description="Low complexity" evidence="3">
    <location>
        <begin position="718"/>
        <end position="731"/>
    </location>
</feature>
<dbReference type="PANTHER" id="PTHR46118:SF4">
    <property type="entry name" value="PROTEIN ABHD11"/>
    <property type="match status" value="1"/>
</dbReference>
<feature type="region of interest" description="Disordered" evidence="3">
    <location>
        <begin position="210"/>
        <end position="231"/>
    </location>
</feature>
<keyword evidence="5" id="KW-1185">Reference proteome</keyword>
<reference evidence="4 5" key="1">
    <citation type="journal article" date="2017" name="Int. J. Parasitol.">
        <title>The genome of the protozoan parasite Cystoisospora suis and a reverse vaccinology approach to identify vaccine candidates.</title>
        <authorList>
            <person name="Palmieri N."/>
            <person name="Shrestha A."/>
            <person name="Ruttkowski B."/>
            <person name="Beck T."/>
            <person name="Vogl C."/>
            <person name="Tomley F."/>
            <person name="Blake D.P."/>
            <person name="Joachim A."/>
        </authorList>
    </citation>
    <scope>NUCLEOTIDE SEQUENCE [LARGE SCALE GENOMIC DNA]</scope>
    <source>
        <strain evidence="4 5">Wien I</strain>
    </source>
</reference>
<dbReference type="GeneID" id="94425058"/>
<gene>
    <name evidence="4" type="ORF">CSUI_001642</name>
</gene>
<comment type="similarity">
    <text evidence="1">Belongs to the AB hydrolase superfamily.</text>
</comment>
<dbReference type="GO" id="GO:0016787">
    <property type="term" value="F:hydrolase activity"/>
    <property type="evidence" value="ECO:0007669"/>
    <property type="project" value="UniProtKB-KW"/>
</dbReference>
<keyword evidence="2 4" id="KW-0378">Hydrolase</keyword>
<dbReference type="AlphaFoldDB" id="A0A2C6L9R8"/>
<feature type="region of interest" description="Disordered" evidence="3">
    <location>
        <begin position="1"/>
        <end position="32"/>
    </location>
</feature>
<dbReference type="PANTHER" id="PTHR46118">
    <property type="entry name" value="PROTEIN ABHD11"/>
    <property type="match status" value="1"/>
</dbReference>
<feature type="region of interest" description="Disordered" evidence="3">
    <location>
        <begin position="400"/>
        <end position="451"/>
    </location>
</feature>
<dbReference type="SUPFAM" id="SSF53474">
    <property type="entry name" value="alpha/beta-Hydrolases"/>
    <property type="match status" value="2"/>
</dbReference>
<proteinExistence type="inferred from homology"/>
<sequence length="858" mass="92419">MEQRSVALPFSSSESHEDAGKETVTCSSVTREGVRGSPAAQSLFSRTVPLASVEIFPPSPWWCSSSPSSAASLVVVLHGMFRCKDDMRDLCMRLHADRVLAVDLRNHGDSPFTSSMFLQDAAADVLNLIQKELAAQPASDVSGDPLVDEVEKKCQASEDKCAGPLAYRRQRCQKGSRELVHGCEGNYSGNKEEQDSSKERACQNGVRQGETRAFPVNPPRQALPTTGETNRKDKSHVLRLPWGLGVHKTDSISVCAYPQRQGPTGEKAKEGVYKKGSRKQSHSRTERKTRSYVCCCLVGHSLGGQVAMAAALRAPPGLISSVVAIDICPVNYFDRPLPRSGVFDVRELVELAACVPTGIVPGGKEEVVRLLRKVEKATTSGPDSGGKVAESLVVLLQETEFEKDGGREHSDVEEQREFEDRRREREADTQRTEDDGAQGGKKDLRVPGGCHTWSVEMEDEKNLERREGGRTTDTSIAAATKSVAAPASMIQDLEVAECAEESLPLKVLKWRMNLPVIRESFRSQTLCWDLPSPSASALSASCSRAPPHSLASSGTASPSPPSFASSPASSGHQASERSGLLASPYITRPHVAAAGTSDLSYPSSLSPVGLQSRHLQRIAPPDLAAEENDMAVPQAFSPSSNKCRHDSDFAKATSDRCSACASSRVPTAVPGASPDTEHRGRLAELFPEARFPSSLTSTESEGEGNNRRVCFPTQLVSSASSPVDSHSFVSPPTSPEDSTRPVHPWRSSLDTQRGPPRLPQITLRQEHAAVTSFHVKPSPFVGPALLIRGLCSPWVNPGLHFPAFQAYFPEGKLICIDGASHAVHVDKPEETAAAINSLLAQIASRIAADAKKGEMQCP</sequence>
<feature type="region of interest" description="Disordered" evidence="3">
    <location>
        <begin position="538"/>
        <end position="577"/>
    </location>
</feature>
<comment type="caution">
    <text evidence="4">The sequence shown here is derived from an EMBL/GenBank/DDBJ whole genome shotgun (WGS) entry which is preliminary data.</text>
</comment>
<feature type="region of interest" description="Disordered" evidence="3">
    <location>
        <begin position="718"/>
        <end position="757"/>
    </location>
</feature>